<dbReference type="Proteomes" id="UP001367508">
    <property type="component" value="Unassembled WGS sequence"/>
</dbReference>
<protein>
    <submittedName>
        <fullName evidence="1">Uncharacterized protein</fullName>
    </submittedName>
</protein>
<dbReference type="AlphaFoldDB" id="A0AAN9Q1E3"/>
<evidence type="ECO:0000313" key="1">
    <source>
        <dbReference type="EMBL" id="KAK7315483.1"/>
    </source>
</evidence>
<gene>
    <name evidence="1" type="ORF">VNO77_34033</name>
</gene>
<accession>A0AAN9Q1E3</accession>
<organism evidence="1 2">
    <name type="scientific">Canavalia gladiata</name>
    <name type="common">Sword bean</name>
    <name type="synonym">Dolichos gladiatus</name>
    <dbReference type="NCBI Taxonomy" id="3824"/>
    <lineage>
        <taxon>Eukaryota</taxon>
        <taxon>Viridiplantae</taxon>
        <taxon>Streptophyta</taxon>
        <taxon>Embryophyta</taxon>
        <taxon>Tracheophyta</taxon>
        <taxon>Spermatophyta</taxon>
        <taxon>Magnoliopsida</taxon>
        <taxon>eudicotyledons</taxon>
        <taxon>Gunneridae</taxon>
        <taxon>Pentapetalae</taxon>
        <taxon>rosids</taxon>
        <taxon>fabids</taxon>
        <taxon>Fabales</taxon>
        <taxon>Fabaceae</taxon>
        <taxon>Papilionoideae</taxon>
        <taxon>50 kb inversion clade</taxon>
        <taxon>NPAAA clade</taxon>
        <taxon>indigoferoid/millettioid clade</taxon>
        <taxon>Phaseoleae</taxon>
        <taxon>Canavalia</taxon>
    </lineage>
</organism>
<sequence length="88" mass="9610">MVSTVPKLRELIAFQALFEFLKSDICVPSLYTLVSLSGGALNQASYGILIKSVSSSTKIGNGAYHRHDNKALADMKDWGGIFIMMTLK</sequence>
<dbReference type="EMBL" id="JAYMYQ010000008">
    <property type="protein sequence ID" value="KAK7315483.1"/>
    <property type="molecule type" value="Genomic_DNA"/>
</dbReference>
<keyword evidence="2" id="KW-1185">Reference proteome</keyword>
<proteinExistence type="predicted"/>
<evidence type="ECO:0000313" key="2">
    <source>
        <dbReference type="Proteomes" id="UP001367508"/>
    </source>
</evidence>
<reference evidence="1 2" key="1">
    <citation type="submission" date="2024-01" db="EMBL/GenBank/DDBJ databases">
        <title>The genomes of 5 underutilized Papilionoideae crops provide insights into root nodulation and disease resistanc.</title>
        <authorList>
            <person name="Jiang F."/>
        </authorList>
    </citation>
    <scope>NUCLEOTIDE SEQUENCE [LARGE SCALE GENOMIC DNA]</scope>
    <source>
        <strain evidence="1">LVBAO_FW01</strain>
        <tissue evidence="1">Leaves</tissue>
    </source>
</reference>
<comment type="caution">
    <text evidence="1">The sequence shown here is derived from an EMBL/GenBank/DDBJ whole genome shotgun (WGS) entry which is preliminary data.</text>
</comment>
<name>A0AAN9Q1E3_CANGL</name>